<dbReference type="GO" id="GO:0016810">
    <property type="term" value="F:hydrolase activity, acting on carbon-nitrogen (but not peptide) bonds"/>
    <property type="evidence" value="ECO:0007669"/>
    <property type="project" value="InterPro"/>
</dbReference>
<dbReference type="AlphaFoldDB" id="A0A495PL53"/>
<dbReference type="SUPFAM" id="SSF88713">
    <property type="entry name" value="Glycoside hydrolase/deacetylase"/>
    <property type="match status" value="1"/>
</dbReference>
<dbReference type="Gene3D" id="3.20.20.370">
    <property type="entry name" value="Glycoside hydrolase/deacetylase"/>
    <property type="match status" value="1"/>
</dbReference>
<keyword evidence="3" id="KW-1185">Reference proteome</keyword>
<proteinExistence type="predicted"/>
<evidence type="ECO:0000313" key="3">
    <source>
        <dbReference type="Proteomes" id="UP000276282"/>
    </source>
</evidence>
<evidence type="ECO:0000313" key="2">
    <source>
        <dbReference type="EMBL" id="RKS50580.1"/>
    </source>
</evidence>
<dbReference type="Proteomes" id="UP000276282">
    <property type="component" value="Unassembled WGS sequence"/>
</dbReference>
<name>A0A495PL53_9FLAO</name>
<reference evidence="2 3" key="1">
    <citation type="submission" date="2018-10" db="EMBL/GenBank/DDBJ databases">
        <title>Genomic Encyclopedia of Archaeal and Bacterial Type Strains, Phase II (KMG-II): from individual species to whole genera.</title>
        <authorList>
            <person name="Goeker M."/>
        </authorList>
    </citation>
    <scope>NUCLEOTIDE SEQUENCE [LARGE SCALE GENOMIC DNA]</scope>
    <source>
        <strain evidence="2 3">DSM 19839</strain>
    </source>
</reference>
<dbReference type="EMBL" id="RBLG01000003">
    <property type="protein sequence ID" value="RKS50580.1"/>
    <property type="molecule type" value="Genomic_DNA"/>
</dbReference>
<accession>A0A495PL53</accession>
<dbReference type="GO" id="GO:0005975">
    <property type="term" value="P:carbohydrate metabolic process"/>
    <property type="evidence" value="ECO:0007669"/>
    <property type="project" value="InterPro"/>
</dbReference>
<evidence type="ECO:0000259" key="1">
    <source>
        <dbReference type="Pfam" id="PF01522"/>
    </source>
</evidence>
<comment type="caution">
    <text evidence="2">The sequence shown here is derived from an EMBL/GenBank/DDBJ whole genome shotgun (WGS) entry which is preliminary data.</text>
</comment>
<organism evidence="2 3">
    <name type="scientific">Gillisia mitskevichiae</name>
    <dbReference type="NCBI Taxonomy" id="270921"/>
    <lineage>
        <taxon>Bacteria</taxon>
        <taxon>Pseudomonadati</taxon>
        <taxon>Bacteroidota</taxon>
        <taxon>Flavobacteriia</taxon>
        <taxon>Flavobacteriales</taxon>
        <taxon>Flavobacteriaceae</taxon>
        <taxon>Gillisia</taxon>
    </lineage>
</organism>
<protein>
    <submittedName>
        <fullName evidence="2">Polysaccharide deacetylase</fullName>
    </submittedName>
</protein>
<dbReference type="InterPro" id="IPR011330">
    <property type="entry name" value="Glyco_hydro/deAcase_b/a-brl"/>
</dbReference>
<gene>
    <name evidence="2" type="ORF">BC962_2351</name>
</gene>
<dbReference type="InterPro" id="IPR002509">
    <property type="entry name" value="NODB_dom"/>
</dbReference>
<feature type="domain" description="NodB homology" evidence="1">
    <location>
        <begin position="47"/>
        <end position="194"/>
    </location>
</feature>
<dbReference type="Pfam" id="PF01522">
    <property type="entry name" value="Polysacc_deac_1"/>
    <property type="match status" value="1"/>
</dbReference>
<sequence>MEIGINYRQMNKSTNGFLVISLDFELLWGVFDKVDHKEKVNYFKNTRKVIPEILGLFSEYDIHCTWATVGMLFNENWEEWRMNIPEISPNYKNTALSAYNYGKALNSPETEFLCFAKDLIQQILNTPFQEIGTHTYSHFYCLEDGQTLASFKGDLENSIKLAKQMGIELKSLVFPRNQFNEDYLKVCYELGIENVRSNPTDWYWKDTQNDSLKNKIFRTGDAYLGLNNKSYKLTDLNIERGKPLSQKAGRLLRSYSANKFLNNLKLERVKSEMTSAAKNNEIYHLWWHPHNFGDDPKNNLKDLHILLEHYKQCTQDFGFQSTNMEELNLIVRNIS</sequence>
<dbReference type="CDD" id="cd10929">
    <property type="entry name" value="CE4_u5"/>
    <property type="match status" value="1"/>
</dbReference>